<dbReference type="PROSITE" id="PS51644">
    <property type="entry name" value="HTH_OST"/>
    <property type="match status" value="1"/>
</dbReference>
<evidence type="ECO:0000313" key="3">
    <source>
        <dbReference type="EMBL" id="MBM3317081.1"/>
    </source>
</evidence>
<dbReference type="Proteomes" id="UP000748308">
    <property type="component" value="Unassembled WGS sequence"/>
</dbReference>
<feature type="compositionally biased region" description="Basic and acidic residues" evidence="1">
    <location>
        <begin position="277"/>
        <end position="293"/>
    </location>
</feature>
<evidence type="ECO:0000256" key="1">
    <source>
        <dbReference type="SAM" id="MobiDB-lite"/>
    </source>
</evidence>
<feature type="domain" description="HTH OST-type" evidence="2">
    <location>
        <begin position="176"/>
        <end position="252"/>
    </location>
</feature>
<gene>
    <name evidence="3" type="ORF">FJY75_04430</name>
</gene>
<dbReference type="InterPro" id="IPR025605">
    <property type="entry name" value="OST-HTH/LOTUS_dom"/>
</dbReference>
<proteinExistence type="predicted"/>
<dbReference type="PANTHER" id="PTHR35811:SF1">
    <property type="entry name" value="HTH OST-TYPE DOMAIN-CONTAINING PROTEIN"/>
    <property type="match status" value="1"/>
</dbReference>
<dbReference type="AlphaFoldDB" id="A0A937XAW1"/>
<accession>A0A937XAW1</accession>
<sequence>MRPSDEAKLALFIDFDNIALGARDAGQKLRIDLLLQRLLEKGKLVVKRAYADWSHYPDFVGDLHEAAIELIEIPAARRSGKNSADIRLAIDAIELCHAKEHIDTFVIVSGDSDFSPLVSKLRENDKAVIGMGMRNSSAHLLIANCDEYIFYDDLAQERRAAAAAPLEAVPENKRQVFDFLLGTIRALLREGRDTLYSSLIKDTMKRKRPDFDESRSGYATFGDLLEDAQGHGLIEVTRDEKASRTWVVKGIATRSRRGKSTRPPAPVAEASAAAVKPPRERPPARSRRGTEGRARRRPRRPAAPPEA</sequence>
<dbReference type="EMBL" id="VGIY01000073">
    <property type="protein sequence ID" value="MBM3317081.1"/>
    <property type="molecule type" value="Genomic_DNA"/>
</dbReference>
<dbReference type="InterPro" id="IPR021139">
    <property type="entry name" value="NYN"/>
</dbReference>
<dbReference type="CDD" id="cd10146">
    <property type="entry name" value="LabA_like_C"/>
    <property type="match status" value="1"/>
</dbReference>
<comment type="caution">
    <text evidence="3">The sequence shown here is derived from an EMBL/GenBank/DDBJ whole genome shotgun (WGS) entry which is preliminary data.</text>
</comment>
<name>A0A937XAW1_UNCEI</name>
<dbReference type="Gene3D" id="3.40.50.1010">
    <property type="entry name" value="5'-nuclease"/>
    <property type="match status" value="1"/>
</dbReference>
<evidence type="ECO:0000259" key="2">
    <source>
        <dbReference type="PROSITE" id="PS51644"/>
    </source>
</evidence>
<dbReference type="PANTHER" id="PTHR35811">
    <property type="entry name" value="SLR1870 PROTEIN"/>
    <property type="match status" value="1"/>
</dbReference>
<evidence type="ECO:0000313" key="4">
    <source>
        <dbReference type="Proteomes" id="UP000748308"/>
    </source>
</evidence>
<reference evidence="3" key="1">
    <citation type="submission" date="2019-03" db="EMBL/GenBank/DDBJ databases">
        <title>Lake Tanganyika Metagenome-Assembled Genomes (MAGs).</title>
        <authorList>
            <person name="Tran P."/>
        </authorList>
    </citation>
    <scope>NUCLEOTIDE SEQUENCE</scope>
    <source>
        <strain evidence="3">M_DeepCast_400m_m2_100</strain>
    </source>
</reference>
<organism evidence="3 4">
    <name type="scientific">Eiseniibacteriota bacterium</name>
    <dbReference type="NCBI Taxonomy" id="2212470"/>
    <lineage>
        <taxon>Bacteria</taxon>
        <taxon>Candidatus Eiseniibacteriota</taxon>
    </lineage>
</organism>
<feature type="region of interest" description="Disordered" evidence="1">
    <location>
        <begin position="253"/>
        <end position="307"/>
    </location>
</feature>
<dbReference type="Pfam" id="PF01936">
    <property type="entry name" value="NYN"/>
    <property type="match status" value="1"/>
</dbReference>
<dbReference type="CDD" id="cd11297">
    <property type="entry name" value="PIN_LabA-like_N_1"/>
    <property type="match status" value="1"/>
</dbReference>
<feature type="compositionally biased region" description="Low complexity" evidence="1">
    <location>
        <begin position="267"/>
        <end position="276"/>
    </location>
</feature>
<protein>
    <submittedName>
        <fullName evidence="3">NYN domain-containing protein</fullName>
    </submittedName>
</protein>
<dbReference type="GO" id="GO:0004540">
    <property type="term" value="F:RNA nuclease activity"/>
    <property type="evidence" value="ECO:0007669"/>
    <property type="project" value="InterPro"/>
</dbReference>